<dbReference type="InterPro" id="IPR011978">
    <property type="entry name" value="YgfB-like"/>
</dbReference>
<comment type="similarity">
    <text evidence="1">Belongs to the UPF0149 family.</text>
</comment>
<dbReference type="InterPro" id="IPR036255">
    <property type="entry name" value="YgfB-like_sf"/>
</dbReference>
<gene>
    <name evidence="2" type="ORF">MSZNOR_2826</name>
</gene>
<organism evidence="2 3">
    <name type="scientific">Methylocaldum szegediense</name>
    <dbReference type="NCBI Taxonomy" id="73780"/>
    <lineage>
        <taxon>Bacteria</taxon>
        <taxon>Pseudomonadati</taxon>
        <taxon>Pseudomonadota</taxon>
        <taxon>Gammaproteobacteria</taxon>
        <taxon>Methylococcales</taxon>
        <taxon>Methylococcaceae</taxon>
        <taxon>Methylocaldum</taxon>
    </lineage>
</organism>
<evidence type="ECO:0000313" key="2">
    <source>
        <dbReference type="EMBL" id="CAI8868040.1"/>
    </source>
</evidence>
<protein>
    <recommendedName>
        <fullName evidence="4">YecA family protein</fullName>
    </recommendedName>
</protein>
<evidence type="ECO:0008006" key="4">
    <source>
        <dbReference type="Google" id="ProtNLM"/>
    </source>
</evidence>
<proteinExistence type="inferred from homology"/>
<dbReference type="Pfam" id="PF03695">
    <property type="entry name" value="UPF0149"/>
    <property type="match status" value="1"/>
</dbReference>
<accession>A0ABN8X4D0</accession>
<dbReference type="PANTHER" id="PTHR37528">
    <property type="entry name" value="UPF0149 PROTEIN YGFB"/>
    <property type="match status" value="1"/>
</dbReference>
<dbReference type="EMBL" id="OX458333">
    <property type="protein sequence ID" value="CAI8868040.1"/>
    <property type="molecule type" value="Genomic_DNA"/>
</dbReference>
<evidence type="ECO:0000313" key="3">
    <source>
        <dbReference type="Proteomes" id="UP001162030"/>
    </source>
</evidence>
<dbReference type="PANTHER" id="PTHR37528:SF1">
    <property type="entry name" value="UPF0149 PROTEIN YGFB"/>
    <property type="match status" value="1"/>
</dbReference>
<evidence type="ECO:0000256" key="1">
    <source>
        <dbReference type="ARBA" id="ARBA00038308"/>
    </source>
</evidence>
<dbReference type="Proteomes" id="UP001162030">
    <property type="component" value="Chromosome"/>
</dbReference>
<dbReference type="NCBIfam" id="TIGR02292">
    <property type="entry name" value="ygfB_yecA"/>
    <property type="match status" value="1"/>
</dbReference>
<keyword evidence="3" id="KW-1185">Reference proteome</keyword>
<sequence length="202" mass="22542">MLAFDPAVQDVSIKNSSRVDKAGMNKDLSYQRVQDIVLNNDSAASAAEVHGVLSGLLCLNSRTECNQWLEVVFGENTADLDPAEHALLSALCETTRRQLDDFDFSFELLLPDDTFSLEERANALSEWCQGFLYGLGYRSDSAEWPGESSEVLHDLLEISRLNPDSGGESDEVAYAEITEYVRVGVQLIWTELQQQQHSARLH</sequence>
<dbReference type="SUPFAM" id="SSF101327">
    <property type="entry name" value="YgfB-like"/>
    <property type="match status" value="1"/>
</dbReference>
<dbReference type="Gene3D" id="1.20.120.740">
    <property type="entry name" value="YgfB uncharacterised protein family UPF0149, PF03695"/>
    <property type="match status" value="1"/>
</dbReference>
<name>A0ABN8X4D0_9GAMM</name>
<reference evidence="2 3" key="1">
    <citation type="submission" date="2023-03" db="EMBL/GenBank/DDBJ databases">
        <authorList>
            <person name="Pearce D."/>
        </authorList>
    </citation>
    <scope>NUCLEOTIDE SEQUENCE [LARGE SCALE GENOMIC DNA]</scope>
    <source>
        <strain evidence="2">Msz</strain>
    </source>
</reference>